<protein>
    <submittedName>
        <fullName evidence="1">Uncharacterized protein</fullName>
    </submittedName>
</protein>
<dbReference type="EMBL" id="BGPR01010681">
    <property type="protein sequence ID" value="GBN47440.1"/>
    <property type="molecule type" value="Genomic_DNA"/>
</dbReference>
<evidence type="ECO:0000313" key="2">
    <source>
        <dbReference type="Proteomes" id="UP000499080"/>
    </source>
</evidence>
<organism evidence="1 2">
    <name type="scientific">Araneus ventricosus</name>
    <name type="common">Orbweaver spider</name>
    <name type="synonym">Epeira ventricosa</name>
    <dbReference type="NCBI Taxonomy" id="182803"/>
    <lineage>
        <taxon>Eukaryota</taxon>
        <taxon>Metazoa</taxon>
        <taxon>Ecdysozoa</taxon>
        <taxon>Arthropoda</taxon>
        <taxon>Chelicerata</taxon>
        <taxon>Arachnida</taxon>
        <taxon>Araneae</taxon>
        <taxon>Araneomorphae</taxon>
        <taxon>Entelegynae</taxon>
        <taxon>Araneoidea</taxon>
        <taxon>Araneidae</taxon>
        <taxon>Araneus</taxon>
    </lineage>
</organism>
<accession>A0A4Y2PAG8</accession>
<keyword evidence="2" id="KW-1185">Reference proteome</keyword>
<dbReference type="AlphaFoldDB" id="A0A4Y2PAG8"/>
<dbReference type="Proteomes" id="UP000499080">
    <property type="component" value="Unassembled WGS sequence"/>
</dbReference>
<comment type="caution">
    <text evidence="1">The sequence shown here is derived from an EMBL/GenBank/DDBJ whole genome shotgun (WGS) entry which is preliminary data.</text>
</comment>
<sequence>MGNDDSTLYVKLFPLGLAHIIRTFDIGREKLLSGSVLHIWPLKLCIVAPKKPTDCREELCGARIVPTYPSRLVTDGNISMRDLKELNNIQRN</sequence>
<name>A0A4Y2PAG8_ARAVE</name>
<evidence type="ECO:0000313" key="1">
    <source>
        <dbReference type="EMBL" id="GBN47440.1"/>
    </source>
</evidence>
<proteinExistence type="predicted"/>
<gene>
    <name evidence="1" type="ORF">AVEN_121100_1</name>
</gene>
<reference evidence="1 2" key="1">
    <citation type="journal article" date="2019" name="Sci. Rep.">
        <title>Orb-weaving spider Araneus ventricosus genome elucidates the spidroin gene catalogue.</title>
        <authorList>
            <person name="Kono N."/>
            <person name="Nakamura H."/>
            <person name="Ohtoshi R."/>
            <person name="Moran D.A.P."/>
            <person name="Shinohara A."/>
            <person name="Yoshida Y."/>
            <person name="Fujiwara M."/>
            <person name="Mori M."/>
            <person name="Tomita M."/>
            <person name="Arakawa K."/>
        </authorList>
    </citation>
    <scope>NUCLEOTIDE SEQUENCE [LARGE SCALE GENOMIC DNA]</scope>
</reference>